<dbReference type="EC" id="3.1.4.58" evidence="2"/>
<sequence length="166" mass="19343">MKRLFFALWPDEQTRKQLETFNQSVKSQGLKKVKAANLHVTLLFLGNTDAATELMLKQMAESICVEPFVLTFERLEFWRKPRILCLTTQQYDPQLGILVDAIKSMAEQCGIQTEERRYQPHITLARKAHGLIDMQIRPIQWRSDSFCLIESCSTADGVHYQVLQRW</sequence>
<dbReference type="OrthoDB" id="7061261at2"/>
<protein>
    <recommendedName>
        <fullName evidence="2">RNA 2',3'-cyclic phosphodiesterase</fullName>
        <shortName evidence="2">RNA 2',3'-CPDase</shortName>
        <ecNumber evidence="2">3.1.4.58</ecNumber>
    </recommendedName>
</protein>
<dbReference type="PANTHER" id="PTHR35561">
    <property type="entry name" value="RNA 2',3'-CYCLIC PHOSPHODIESTERASE"/>
    <property type="match status" value="1"/>
</dbReference>
<keyword evidence="1 2" id="KW-0378">Hydrolase</keyword>
<accession>A0A1V8M8J7</accession>
<evidence type="ECO:0000256" key="1">
    <source>
        <dbReference type="ARBA" id="ARBA00022801"/>
    </source>
</evidence>
<evidence type="ECO:0000313" key="3">
    <source>
        <dbReference type="EMBL" id="OQK17865.1"/>
    </source>
</evidence>
<dbReference type="GO" id="GO:0004113">
    <property type="term" value="F:2',3'-cyclic-nucleotide 3'-phosphodiesterase activity"/>
    <property type="evidence" value="ECO:0007669"/>
    <property type="project" value="InterPro"/>
</dbReference>
<feature type="short sequence motif" description="HXTX 1" evidence="2">
    <location>
        <begin position="39"/>
        <end position="42"/>
    </location>
</feature>
<dbReference type="EMBL" id="LPUF01000001">
    <property type="protein sequence ID" value="OQK17865.1"/>
    <property type="molecule type" value="Genomic_DNA"/>
</dbReference>
<dbReference type="Proteomes" id="UP000191980">
    <property type="component" value="Unassembled WGS sequence"/>
</dbReference>
<reference evidence="3 4" key="1">
    <citation type="submission" date="2015-12" db="EMBL/GenBank/DDBJ databases">
        <authorList>
            <person name="Shamseldin A."/>
            <person name="Moawad H."/>
            <person name="Abd El-Rahim W.M."/>
            <person name="Sadowsky M.J."/>
        </authorList>
    </citation>
    <scope>NUCLEOTIDE SEQUENCE [LARGE SCALE GENOMIC DNA]</scope>
    <source>
        <strain evidence="3 4">WF1</strain>
    </source>
</reference>
<feature type="short sequence motif" description="HXTX 2" evidence="2">
    <location>
        <begin position="121"/>
        <end position="124"/>
    </location>
</feature>
<keyword evidence="4" id="KW-1185">Reference proteome</keyword>
<dbReference type="HAMAP" id="MF_01940">
    <property type="entry name" value="RNA_CPDase"/>
    <property type="match status" value="1"/>
</dbReference>
<dbReference type="NCBIfam" id="TIGR02258">
    <property type="entry name" value="2_5_ligase"/>
    <property type="match status" value="1"/>
</dbReference>
<dbReference type="STRING" id="1420851.AU255_08395"/>
<name>A0A1V8M8J7_9GAMM</name>
<dbReference type="AlphaFoldDB" id="A0A1V8M8J7"/>
<evidence type="ECO:0000256" key="2">
    <source>
        <dbReference type="HAMAP-Rule" id="MF_01940"/>
    </source>
</evidence>
<dbReference type="Gene3D" id="3.90.1140.10">
    <property type="entry name" value="Cyclic phosphodiesterase"/>
    <property type="match status" value="1"/>
</dbReference>
<keyword evidence="3" id="KW-0436">Ligase</keyword>
<proteinExistence type="inferred from homology"/>
<dbReference type="InterPro" id="IPR004175">
    <property type="entry name" value="RNA_CPDase"/>
</dbReference>
<dbReference type="Pfam" id="PF13563">
    <property type="entry name" value="2_5_RNA_ligase2"/>
    <property type="match status" value="1"/>
</dbReference>
<gene>
    <name evidence="3" type="ORF">AU255_08395</name>
</gene>
<dbReference type="SUPFAM" id="SSF55144">
    <property type="entry name" value="LigT-like"/>
    <property type="match status" value="1"/>
</dbReference>
<comment type="function">
    <text evidence="2">Hydrolyzes RNA 2',3'-cyclic phosphodiester to an RNA 2'-phosphomonoester.</text>
</comment>
<feature type="active site" description="Proton acceptor" evidence="2">
    <location>
        <position position="121"/>
    </location>
</feature>
<dbReference type="RefSeq" id="WP_080522474.1">
    <property type="nucleotide sequence ID" value="NZ_LPUF01000001.1"/>
</dbReference>
<comment type="catalytic activity">
    <reaction evidence="2">
        <text>a 3'-end 2',3'-cyclophospho-ribonucleotide-RNA + H2O = a 3'-end 2'-phospho-ribonucleotide-RNA + H(+)</text>
        <dbReference type="Rhea" id="RHEA:11828"/>
        <dbReference type="Rhea" id="RHEA-COMP:10464"/>
        <dbReference type="Rhea" id="RHEA-COMP:17353"/>
        <dbReference type="ChEBI" id="CHEBI:15377"/>
        <dbReference type="ChEBI" id="CHEBI:15378"/>
        <dbReference type="ChEBI" id="CHEBI:83064"/>
        <dbReference type="ChEBI" id="CHEBI:173113"/>
        <dbReference type="EC" id="3.1.4.58"/>
    </reaction>
</comment>
<dbReference type="PANTHER" id="PTHR35561:SF1">
    <property type="entry name" value="RNA 2',3'-CYCLIC PHOSPHODIESTERASE"/>
    <property type="match status" value="1"/>
</dbReference>
<comment type="caution">
    <text evidence="3">The sequence shown here is derived from an EMBL/GenBank/DDBJ whole genome shotgun (WGS) entry which is preliminary data.</text>
</comment>
<dbReference type="InterPro" id="IPR009097">
    <property type="entry name" value="Cyclic_Pdiesterase"/>
</dbReference>
<dbReference type="GO" id="GO:0016874">
    <property type="term" value="F:ligase activity"/>
    <property type="evidence" value="ECO:0007669"/>
    <property type="project" value="UniProtKB-KW"/>
</dbReference>
<organism evidence="3 4">
    <name type="scientific">Methyloprofundus sedimenti</name>
    <dbReference type="NCBI Taxonomy" id="1420851"/>
    <lineage>
        <taxon>Bacteria</taxon>
        <taxon>Pseudomonadati</taxon>
        <taxon>Pseudomonadota</taxon>
        <taxon>Gammaproteobacteria</taxon>
        <taxon>Methylococcales</taxon>
        <taxon>Methylococcaceae</taxon>
        <taxon>Methyloprofundus</taxon>
    </lineage>
</organism>
<evidence type="ECO:0000313" key="4">
    <source>
        <dbReference type="Proteomes" id="UP000191980"/>
    </source>
</evidence>
<dbReference type="GO" id="GO:0008664">
    <property type="term" value="F:RNA 2',3'-cyclic 3'-phosphodiesterase activity"/>
    <property type="evidence" value="ECO:0007669"/>
    <property type="project" value="UniProtKB-EC"/>
</dbReference>
<comment type="similarity">
    <text evidence="2">Belongs to the 2H phosphoesterase superfamily. ThpR family.</text>
</comment>
<feature type="active site" description="Proton donor" evidence="2">
    <location>
        <position position="39"/>
    </location>
</feature>